<dbReference type="RefSeq" id="WP_382353474.1">
    <property type="nucleotide sequence ID" value="NZ_JBHSMC010000020.1"/>
</dbReference>
<name>A0ABW0LM18_9BACI</name>
<keyword evidence="1 4" id="KW-0808">Transferase</keyword>
<dbReference type="HAMAP" id="MF_00727">
    <property type="entry name" value="Tgl"/>
    <property type="match status" value="1"/>
</dbReference>
<keyword evidence="2" id="KW-0749">Sporulation</keyword>
<dbReference type="Proteomes" id="UP001596147">
    <property type="component" value="Unassembled WGS sequence"/>
</dbReference>
<evidence type="ECO:0000313" key="4">
    <source>
        <dbReference type="EMBL" id="MFC5466062.1"/>
    </source>
</evidence>
<dbReference type="GO" id="GO:0003810">
    <property type="term" value="F:protein-glutamine gamma-glutamyltransferase activity"/>
    <property type="evidence" value="ECO:0007669"/>
    <property type="project" value="UniProtKB-EC"/>
</dbReference>
<reference evidence="5" key="1">
    <citation type="journal article" date="2019" name="Int. J. Syst. Evol. Microbiol.">
        <title>The Global Catalogue of Microorganisms (GCM) 10K type strain sequencing project: providing services to taxonomists for standard genome sequencing and annotation.</title>
        <authorList>
            <consortium name="The Broad Institute Genomics Platform"/>
            <consortium name="The Broad Institute Genome Sequencing Center for Infectious Disease"/>
            <person name="Wu L."/>
            <person name="Ma J."/>
        </authorList>
    </citation>
    <scope>NUCLEOTIDE SEQUENCE [LARGE SCALE GENOMIC DNA]</scope>
    <source>
        <strain evidence="5">CGMCC 1.12237</strain>
    </source>
</reference>
<keyword evidence="3 4" id="KW-0012">Acyltransferase</keyword>
<evidence type="ECO:0000256" key="2">
    <source>
        <dbReference type="ARBA" id="ARBA00022969"/>
    </source>
</evidence>
<comment type="caution">
    <text evidence="4">The sequence shown here is derived from an EMBL/GenBank/DDBJ whole genome shotgun (WGS) entry which is preliminary data.</text>
</comment>
<dbReference type="InterPro" id="IPR020916">
    <property type="entry name" value="Gln_gamma-glutamylTfrase_bac"/>
</dbReference>
<evidence type="ECO:0000313" key="5">
    <source>
        <dbReference type="Proteomes" id="UP001596147"/>
    </source>
</evidence>
<sequence>MLQISGVEFQENENWQLGDVEKTIIQQMQKDPVLYSYYSEYELLFELKVRENIIESAKEMNNGEAAFTNFANAKCNPRFWHLTRAGGFLLRNDVRPSDAIVDIYRNSSLYAFECATSIPIIYYHAVLHSIGSKLFNSLFQNLYLYSWHTDTDLGIHTFYSDNFLPGDVLYVNNPGFDRKKPQYRGVNAVLLHDDTLFGHGFSIVTTEEMIKILNEKREEDSQQSAYLTQLVTRPNFNYLYRVTSWYTNNGNNKM</sequence>
<gene>
    <name evidence="4" type="ORF">ACFPM4_15115</name>
</gene>
<organism evidence="4 5">
    <name type="scientific">Lederbergia graminis</name>
    <dbReference type="NCBI Taxonomy" id="735518"/>
    <lineage>
        <taxon>Bacteria</taxon>
        <taxon>Bacillati</taxon>
        <taxon>Bacillota</taxon>
        <taxon>Bacilli</taxon>
        <taxon>Bacillales</taxon>
        <taxon>Bacillaceae</taxon>
        <taxon>Lederbergia</taxon>
    </lineage>
</organism>
<dbReference type="EMBL" id="JBHSMC010000020">
    <property type="protein sequence ID" value="MFC5466062.1"/>
    <property type="molecule type" value="Genomic_DNA"/>
</dbReference>
<keyword evidence="5" id="KW-1185">Reference proteome</keyword>
<dbReference type="NCBIfam" id="NF002869">
    <property type="entry name" value="PRK03187.1"/>
    <property type="match status" value="1"/>
</dbReference>
<evidence type="ECO:0000256" key="1">
    <source>
        <dbReference type="ARBA" id="ARBA00022679"/>
    </source>
</evidence>
<accession>A0ABW0LM18</accession>
<dbReference type="EC" id="2.3.2.13" evidence="4"/>
<evidence type="ECO:0000256" key="3">
    <source>
        <dbReference type="ARBA" id="ARBA00023315"/>
    </source>
</evidence>
<proteinExistence type="inferred from homology"/>
<dbReference type="Pfam" id="PF20085">
    <property type="entry name" value="TGL"/>
    <property type="match status" value="1"/>
</dbReference>
<protein>
    <submittedName>
        <fullName evidence="4">Protein-glutamine gamma-glutamyltransferase</fullName>
        <ecNumber evidence="4">2.3.2.13</ecNumber>
    </submittedName>
</protein>